<dbReference type="VEuPathDB" id="ToxoDB:EMWEY_00051180"/>
<keyword evidence="4" id="KW-1185">Reference proteome</keyword>
<dbReference type="Proteomes" id="UP000030763">
    <property type="component" value="Unassembled WGS sequence"/>
</dbReference>
<gene>
    <name evidence="3" type="ORF">EMWEY_00051180</name>
</gene>
<reference evidence="3" key="1">
    <citation type="submission" date="2013-10" db="EMBL/GenBank/DDBJ databases">
        <title>Genomic analysis of the causative agents of coccidiosis in chickens.</title>
        <authorList>
            <person name="Reid A.J."/>
            <person name="Blake D."/>
            <person name="Billington K."/>
            <person name="Browne H."/>
            <person name="Dunn M."/>
            <person name="Hung S."/>
            <person name="Kawahara F."/>
            <person name="Miranda-Saavedra D."/>
            <person name="Mourier T."/>
            <person name="Nagra H."/>
            <person name="Otto T.D."/>
            <person name="Rawlings N."/>
            <person name="Sanchez A."/>
            <person name="Sanders M."/>
            <person name="Subramaniam C."/>
            <person name="Tay Y."/>
            <person name="Dear P."/>
            <person name="Doerig C."/>
            <person name="Gruber A."/>
            <person name="Parkinson J."/>
            <person name="Shirley M."/>
            <person name="Wan K.L."/>
            <person name="Berriman M."/>
            <person name="Tomley F."/>
            <person name="Pain A."/>
        </authorList>
    </citation>
    <scope>NUCLEOTIDE SEQUENCE [LARGE SCALE GENOMIC DNA]</scope>
    <source>
        <strain evidence="3">Weybridge</strain>
    </source>
</reference>
<evidence type="ECO:0000256" key="2">
    <source>
        <dbReference type="SAM" id="MobiDB-lite"/>
    </source>
</evidence>
<accession>U6M5Z4</accession>
<dbReference type="AlphaFoldDB" id="U6M5Z4"/>
<dbReference type="EMBL" id="HG719678">
    <property type="protein sequence ID" value="CDJ58493.1"/>
    <property type="molecule type" value="Genomic_DNA"/>
</dbReference>
<evidence type="ECO:0000313" key="3">
    <source>
        <dbReference type="EMBL" id="CDJ58493.1"/>
    </source>
</evidence>
<dbReference type="OrthoDB" id="347776at2759"/>
<keyword evidence="1" id="KW-0175">Coiled coil</keyword>
<evidence type="ECO:0000313" key="4">
    <source>
        <dbReference type="Proteomes" id="UP000030763"/>
    </source>
</evidence>
<dbReference type="GeneID" id="25339104"/>
<sequence>MSLVPRIQKRPLLFQVPTGAHLNVSMEDKLKNSSEAVQRLNEHIADLRKLLATKDKEVEDLRSQLEDLRGAKSHTDTEELGNASADVGGLSAGHLQTSERQRGQMDSSLQLRSSQELASLEARNSELARALAEKEEAVLSLKRQLTEVKEHAEESVKEKDEQLENLRRSLADLREKAEPLLRLGSPETLQSLVTKNSELVGELAEKEEAVLSLKRQLTEVKEHAEVSRYSRVAFGVWRWVGRSSDCWY</sequence>
<evidence type="ECO:0000256" key="1">
    <source>
        <dbReference type="SAM" id="Coils"/>
    </source>
</evidence>
<protein>
    <submittedName>
        <fullName evidence="3">Trichohyalin, putative</fullName>
    </submittedName>
</protein>
<feature type="region of interest" description="Disordered" evidence="2">
    <location>
        <begin position="69"/>
        <end position="90"/>
    </location>
</feature>
<reference evidence="3" key="2">
    <citation type="submission" date="2013-10" db="EMBL/GenBank/DDBJ databases">
        <authorList>
            <person name="Aslett M."/>
        </authorList>
    </citation>
    <scope>NUCLEOTIDE SEQUENCE [LARGE SCALE GENOMIC DNA]</scope>
    <source>
        <strain evidence="3">Weybridge</strain>
    </source>
</reference>
<proteinExistence type="predicted"/>
<organism evidence="3 4">
    <name type="scientific">Eimeria maxima</name>
    <name type="common">Coccidian parasite</name>
    <dbReference type="NCBI Taxonomy" id="5804"/>
    <lineage>
        <taxon>Eukaryota</taxon>
        <taxon>Sar</taxon>
        <taxon>Alveolata</taxon>
        <taxon>Apicomplexa</taxon>
        <taxon>Conoidasida</taxon>
        <taxon>Coccidia</taxon>
        <taxon>Eucoccidiorida</taxon>
        <taxon>Eimeriorina</taxon>
        <taxon>Eimeriidae</taxon>
        <taxon>Eimeria</taxon>
    </lineage>
</organism>
<name>U6M5Z4_EIMMA</name>
<feature type="coiled-coil region" evidence="1">
    <location>
        <begin position="117"/>
        <end position="223"/>
    </location>
</feature>
<dbReference type="RefSeq" id="XP_013335139.1">
    <property type="nucleotide sequence ID" value="XM_013479685.1"/>
</dbReference>